<evidence type="ECO:0000256" key="1">
    <source>
        <dbReference type="ARBA" id="ARBA00010728"/>
    </source>
</evidence>
<evidence type="ECO:0000313" key="12">
    <source>
        <dbReference type="Proteomes" id="UP000000311"/>
    </source>
</evidence>
<dbReference type="STRING" id="104421.E2B067"/>
<dbReference type="Proteomes" id="UP000000311">
    <property type="component" value="Unassembled WGS sequence"/>
</dbReference>
<protein>
    <recommendedName>
        <fullName evidence="2">serine--tRNA ligase</fullName>
        <ecNumber evidence="2">6.1.1.11</ecNumber>
    </recommendedName>
    <alternativeName>
        <fullName evidence="7">Seryl-tRNA synthetase</fullName>
    </alternativeName>
</protein>
<name>E2B067_CAMFO</name>
<dbReference type="InterPro" id="IPR042103">
    <property type="entry name" value="SerRS_1_N_sf"/>
</dbReference>
<dbReference type="GO" id="GO:0006434">
    <property type="term" value="P:seryl-tRNA aminoacylation"/>
    <property type="evidence" value="ECO:0007669"/>
    <property type="project" value="InterPro"/>
</dbReference>
<evidence type="ECO:0000256" key="5">
    <source>
        <dbReference type="ARBA" id="ARBA00022840"/>
    </source>
</evidence>
<proteinExistence type="inferred from homology"/>
<dbReference type="AlphaFoldDB" id="E2B067"/>
<evidence type="ECO:0000259" key="10">
    <source>
        <dbReference type="PROSITE" id="PS50862"/>
    </source>
</evidence>
<dbReference type="InterPro" id="IPR002314">
    <property type="entry name" value="aa-tRNA-synt_IIb"/>
</dbReference>
<gene>
    <name evidence="11" type="ORF">EAG_06035</name>
</gene>
<evidence type="ECO:0000256" key="2">
    <source>
        <dbReference type="ARBA" id="ARBA00012840"/>
    </source>
</evidence>
<reference evidence="11 12" key="1">
    <citation type="journal article" date="2010" name="Science">
        <title>Genomic comparison of the ants Camponotus floridanus and Harpegnathos saltator.</title>
        <authorList>
            <person name="Bonasio R."/>
            <person name="Zhang G."/>
            <person name="Ye C."/>
            <person name="Mutti N.S."/>
            <person name="Fang X."/>
            <person name="Qin N."/>
            <person name="Donahue G."/>
            <person name="Yang P."/>
            <person name="Li Q."/>
            <person name="Li C."/>
            <person name="Zhang P."/>
            <person name="Huang Z."/>
            <person name="Berger S.L."/>
            <person name="Reinberg D."/>
            <person name="Wang J."/>
            <person name="Liebig J."/>
        </authorList>
    </citation>
    <scope>NUCLEOTIDE SEQUENCE [LARGE SCALE GENOMIC DNA]</scope>
    <source>
        <strain evidence="12">C129</strain>
    </source>
</reference>
<evidence type="ECO:0000256" key="3">
    <source>
        <dbReference type="ARBA" id="ARBA00022598"/>
    </source>
</evidence>
<dbReference type="Gene3D" id="3.30.930.10">
    <property type="entry name" value="Bira Bifunctional Protein, Domain 2"/>
    <property type="match status" value="1"/>
</dbReference>
<keyword evidence="6 11" id="KW-0030">Aminoacyl-tRNA synthetase</keyword>
<sequence length="484" mass="55742">MTNKLYRFTHALQRTCRILIPNIHPRIFLPTNVKRNYSSALYISGNKAYKSFAFLSPYLDYDERFANMDKLHKELALRRMNVDIVQLKSAWNFYRKMIADRCALEDNNSKLTGHKRSLLERTDRTAEQEQELKKLRIQLDIVRQDLKTIKEAIWDLDEDVMERILKLPNELDPKTPANESIVLKSIGSAPESFKKNRRSHIDIGTSLDLLDYKNPMCYYLCNNAALFELAVLTHVSRVFDESNMIKMAGTDFSRSFVVEASGLNHEDPMATFIIENHNEVERGSPNRMHLVGSASLVSFLILHTRQLINPNHFPLKYFATGRQYMPLPRDTHACGLFTVCQASVAHAFVVVKDAKSEEYETQFNKLLESVCRLYDDLCDHYRVVMRSASELQPCESLRVSFEMWSPFANQYIEIGHVSAYDNYLSKRLLIAYQTPYGRDFPAIISGTVLSVPRLLACLLEQNPDKFVVPPKIAELMLSGDYITT</sequence>
<keyword evidence="12" id="KW-1185">Reference proteome</keyword>
<dbReference type="SUPFAM" id="SSF55681">
    <property type="entry name" value="Class II aaRS and biotin synthetases"/>
    <property type="match status" value="1"/>
</dbReference>
<dbReference type="InterPro" id="IPR002317">
    <property type="entry name" value="Ser-tRNA-ligase_type_1"/>
</dbReference>
<dbReference type="InterPro" id="IPR006195">
    <property type="entry name" value="aa-tRNA-synth_II"/>
</dbReference>
<keyword evidence="3" id="KW-0436">Ligase</keyword>
<organism evidence="12">
    <name type="scientific">Camponotus floridanus</name>
    <name type="common">Florida carpenter ant</name>
    <dbReference type="NCBI Taxonomy" id="104421"/>
    <lineage>
        <taxon>Eukaryota</taxon>
        <taxon>Metazoa</taxon>
        <taxon>Ecdysozoa</taxon>
        <taxon>Arthropoda</taxon>
        <taxon>Hexapoda</taxon>
        <taxon>Insecta</taxon>
        <taxon>Pterygota</taxon>
        <taxon>Neoptera</taxon>
        <taxon>Endopterygota</taxon>
        <taxon>Hymenoptera</taxon>
        <taxon>Apocrita</taxon>
        <taxon>Aculeata</taxon>
        <taxon>Formicoidea</taxon>
        <taxon>Formicidae</taxon>
        <taxon>Formicinae</taxon>
        <taxon>Camponotus</taxon>
    </lineage>
</organism>
<dbReference type="PIRSF" id="PIRSF001529">
    <property type="entry name" value="Ser-tRNA-synth_IIa"/>
    <property type="match status" value="1"/>
</dbReference>
<keyword evidence="4" id="KW-0547">Nucleotide-binding</keyword>
<dbReference type="EMBL" id="GL444408">
    <property type="protein sequence ID" value="EFN60924.1"/>
    <property type="molecule type" value="Genomic_DNA"/>
</dbReference>
<dbReference type="GO" id="GO:0004828">
    <property type="term" value="F:serine-tRNA ligase activity"/>
    <property type="evidence" value="ECO:0007669"/>
    <property type="project" value="UniProtKB-EC"/>
</dbReference>
<evidence type="ECO:0000313" key="11">
    <source>
        <dbReference type="EMBL" id="EFN60924.1"/>
    </source>
</evidence>
<keyword evidence="9" id="KW-0175">Coiled coil</keyword>
<dbReference type="OrthoDB" id="24683at2759"/>
<dbReference type="PANTHER" id="PTHR11778">
    <property type="entry name" value="SERYL-TRNA SYNTHETASE"/>
    <property type="match status" value="1"/>
</dbReference>
<dbReference type="OMA" id="YQTHHEQ"/>
<feature type="site" description="Important for serine binding" evidence="8">
    <location>
        <position position="447"/>
    </location>
</feature>
<evidence type="ECO:0000256" key="9">
    <source>
        <dbReference type="SAM" id="Coils"/>
    </source>
</evidence>
<dbReference type="Gene3D" id="1.10.287.40">
    <property type="entry name" value="Serine-tRNA synthetase, tRNA binding domain"/>
    <property type="match status" value="1"/>
</dbReference>
<evidence type="ECO:0000256" key="4">
    <source>
        <dbReference type="ARBA" id="ARBA00022741"/>
    </source>
</evidence>
<dbReference type="GO" id="GO:0005524">
    <property type="term" value="F:ATP binding"/>
    <property type="evidence" value="ECO:0007669"/>
    <property type="project" value="UniProtKB-KW"/>
</dbReference>
<dbReference type="FunCoup" id="E2B067">
    <property type="interactions" value="41"/>
</dbReference>
<evidence type="ECO:0000256" key="6">
    <source>
        <dbReference type="ARBA" id="ARBA00023146"/>
    </source>
</evidence>
<dbReference type="InParanoid" id="E2B067"/>
<evidence type="ECO:0000256" key="7">
    <source>
        <dbReference type="ARBA" id="ARBA00031113"/>
    </source>
</evidence>
<keyword evidence="5" id="KW-0067">ATP-binding</keyword>
<dbReference type="EC" id="6.1.1.11" evidence="2"/>
<feature type="coiled-coil region" evidence="9">
    <location>
        <begin position="125"/>
        <end position="152"/>
    </location>
</feature>
<comment type="similarity">
    <text evidence="1">Belongs to the class-II aminoacyl-tRNA synthetase family. Type-1 seryl-tRNA synthetase subfamily.</text>
</comment>
<dbReference type="Pfam" id="PF00587">
    <property type="entry name" value="tRNA-synt_2b"/>
    <property type="match status" value="1"/>
</dbReference>
<dbReference type="PROSITE" id="PS50862">
    <property type="entry name" value="AA_TRNA_LIGASE_II"/>
    <property type="match status" value="1"/>
</dbReference>
<evidence type="ECO:0000256" key="8">
    <source>
        <dbReference type="PIRSR" id="PIRSR001529-1"/>
    </source>
</evidence>
<dbReference type="InterPro" id="IPR045864">
    <property type="entry name" value="aa-tRNA-synth_II/BPL/LPL"/>
</dbReference>
<accession>E2B067</accession>
<feature type="domain" description="Aminoacyl-transfer RNA synthetases class-II family profile" evidence="10">
    <location>
        <begin position="231"/>
        <end position="470"/>
    </location>
</feature>